<organism evidence="7 8">
    <name type="scientific">Extibacter muris</name>
    <dbReference type="NCBI Taxonomy" id="1796622"/>
    <lineage>
        <taxon>Bacteria</taxon>
        <taxon>Bacillati</taxon>
        <taxon>Bacillota</taxon>
        <taxon>Clostridia</taxon>
        <taxon>Lachnospirales</taxon>
        <taxon>Lachnospiraceae</taxon>
        <taxon>Extibacter</taxon>
    </lineage>
</organism>
<dbReference type="GO" id="GO:0004601">
    <property type="term" value="F:peroxidase activity"/>
    <property type="evidence" value="ECO:0007669"/>
    <property type="project" value="UniProtKB-KW"/>
</dbReference>
<comment type="caution">
    <text evidence="7">The sequence shown here is derived from an EMBL/GenBank/DDBJ whole genome shotgun (WGS) entry which is preliminary data.</text>
</comment>
<dbReference type="GO" id="GO:0034599">
    <property type="term" value="P:cellular response to oxidative stress"/>
    <property type="evidence" value="ECO:0007669"/>
    <property type="project" value="TreeGrafter"/>
</dbReference>
<reference evidence="7 8" key="1">
    <citation type="journal article" date="2016" name="Nat. Microbiol.">
        <title>The Mouse Intestinal Bacterial Collection (miBC) provides host-specific insight into cultured diversity and functional potential of the gut microbiota.</title>
        <authorList>
            <person name="Lagkouvardos I."/>
            <person name="Pukall R."/>
            <person name="Abt B."/>
            <person name="Foesel B.U."/>
            <person name="Meier-Kolthoff J.P."/>
            <person name="Kumar N."/>
            <person name="Bresciani A."/>
            <person name="Martinez I."/>
            <person name="Just S."/>
            <person name="Ziegler C."/>
            <person name="Brugiroux S."/>
            <person name="Garzetti D."/>
            <person name="Wenning M."/>
            <person name="Bui T.P."/>
            <person name="Wang J."/>
            <person name="Hugenholtz F."/>
            <person name="Plugge C.M."/>
            <person name="Peterson D.A."/>
            <person name="Hornef M.W."/>
            <person name="Baines J.F."/>
            <person name="Smidt H."/>
            <person name="Walter J."/>
            <person name="Kristiansen K."/>
            <person name="Nielsen H.B."/>
            <person name="Haller D."/>
            <person name="Overmann J."/>
            <person name="Stecher B."/>
            <person name="Clavel T."/>
        </authorList>
    </citation>
    <scope>NUCLEOTIDE SEQUENCE [LARGE SCALE GENOMIC DNA]</scope>
    <source>
        <strain evidence="7 8">DSM 28560</strain>
    </source>
</reference>
<accession>A0A4R4FFQ2</accession>
<dbReference type="InterPro" id="IPR013766">
    <property type="entry name" value="Thioredoxin_domain"/>
</dbReference>
<evidence type="ECO:0000256" key="2">
    <source>
        <dbReference type="ARBA" id="ARBA00022559"/>
    </source>
</evidence>
<evidence type="ECO:0000256" key="4">
    <source>
        <dbReference type="PIRSR" id="PIRSR000303-1"/>
    </source>
</evidence>
<evidence type="ECO:0000256" key="1">
    <source>
        <dbReference type="ARBA" id="ARBA00006926"/>
    </source>
</evidence>
<dbReference type="EMBL" id="SMMX01000004">
    <property type="protein sequence ID" value="TDA22437.1"/>
    <property type="molecule type" value="Genomic_DNA"/>
</dbReference>
<dbReference type="PRINTS" id="PR01011">
    <property type="entry name" value="GLUTPROXDASE"/>
</dbReference>
<evidence type="ECO:0000256" key="3">
    <source>
        <dbReference type="ARBA" id="ARBA00023002"/>
    </source>
</evidence>
<dbReference type="AlphaFoldDB" id="A0A4R4FFQ2"/>
<dbReference type="Pfam" id="PF00255">
    <property type="entry name" value="GSHPx"/>
    <property type="match status" value="1"/>
</dbReference>
<dbReference type="PANTHER" id="PTHR11592:SF78">
    <property type="entry name" value="GLUTATHIONE PEROXIDASE"/>
    <property type="match status" value="1"/>
</dbReference>
<sequence>MKDYYQEEWKLMNMNEIELKRIDGTVESMEKYKGKILLVVNTASKCGFTPQYEELEALYRKYRDKGLEILAFPCNQFKEQEPGDDKEVEAFCRKNYGVTFPVFSKTEVKGEHAHPLYRMLTEKQEFRGFDSGHPLSGKLHEILSAEDPHYEENNDIKWNFTKFLINRDGTVVDRYEPTAGMDKVEQAVEQLCR</sequence>
<dbReference type="Proteomes" id="UP000295710">
    <property type="component" value="Unassembled WGS sequence"/>
</dbReference>
<dbReference type="InterPro" id="IPR029759">
    <property type="entry name" value="GPX_AS"/>
</dbReference>
<proteinExistence type="inferred from homology"/>
<dbReference type="PANTHER" id="PTHR11592">
    <property type="entry name" value="GLUTATHIONE PEROXIDASE"/>
    <property type="match status" value="1"/>
</dbReference>
<evidence type="ECO:0000313" key="8">
    <source>
        <dbReference type="Proteomes" id="UP000295710"/>
    </source>
</evidence>
<dbReference type="InterPro" id="IPR029760">
    <property type="entry name" value="GPX_CS"/>
</dbReference>
<dbReference type="FunFam" id="3.40.30.10:FF:000010">
    <property type="entry name" value="Glutathione peroxidase"/>
    <property type="match status" value="1"/>
</dbReference>
<feature type="active site" evidence="4">
    <location>
        <position position="46"/>
    </location>
</feature>
<evidence type="ECO:0000256" key="5">
    <source>
        <dbReference type="RuleBase" id="RU000499"/>
    </source>
</evidence>
<feature type="domain" description="Thioredoxin" evidence="6">
    <location>
        <begin position="8"/>
        <end position="193"/>
    </location>
</feature>
<evidence type="ECO:0000259" key="6">
    <source>
        <dbReference type="PROSITE" id="PS51352"/>
    </source>
</evidence>
<name>A0A4R4FFQ2_9FIRM</name>
<keyword evidence="2 5" id="KW-0575">Peroxidase</keyword>
<gene>
    <name evidence="7" type="ORF">E1963_06705</name>
</gene>
<comment type="similarity">
    <text evidence="1 5">Belongs to the glutathione peroxidase family.</text>
</comment>
<dbReference type="InterPro" id="IPR000889">
    <property type="entry name" value="Glutathione_peroxidase"/>
</dbReference>
<keyword evidence="3 5" id="KW-0560">Oxidoreductase</keyword>
<dbReference type="CDD" id="cd00340">
    <property type="entry name" value="GSH_Peroxidase"/>
    <property type="match status" value="1"/>
</dbReference>
<protein>
    <recommendedName>
        <fullName evidence="5">Glutathione peroxidase</fullName>
    </recommendedName>
</protein>
<dbReference type="SUPFAM" id="SSF52833">
    <property type="entry name" value="Thioredoxin-like"/>
    <property type="match status" value="1"/>
</dbReference>
<keyword evidence="8" id="KW-1185">Reference proteome</keyword>
<dbReference type="InterPro" id="IPR036249">
    <property type="entry name" value="Thioredoxin-like_sf"/>
</dbReference>
<evidence type="ECO:0000313" key="7">
    <source>
        <dbReference type="EMBL" id="TDA22437.1"/>
    </source>
</evidence>
<dbReference type="PROSITE" id="PS00460">
    <property type="entry name" value="GLUTATHIONE_PEROXID_1"/>
    <property type="match status" value="1"/>
</dbReference>
<dbReference type="Gene3D" id="3.40.30.10">
    <property type="entry name" value="Glutaredoxin"/>
    <property type="match status" value="1"/>
</dbReference>
<dbReference type="PROSITE" id="PS51352">
    <property type="entry name" value="THIOREDOXIN_2"/>
    <property type="match status" value="1"/>
</dbReference>
<dbReference type="PROSITE" id="PS00763">
    <property type="entry name" value="GLUTATHIONE_PEROXID_2"/>
    <property type="match status" value="1"/>
</dbReference>
<dbReference type="PROSITE" id="PS51355">
    <property type="entry name" value="GLUTATHIONE_PEROXID_3"/>
    <property type="match status" value="1"/>
</dbReference>
<dbReference type="PIRSF" id="PIRSF000303">
    <property type="entry name" value="Glutathion_perox"/>
    <property type="match status" value="1"/>
</dbReference>